<evidence type="ECO:0000256" key="1">
    <source>
        <dbReference type="ARBA" id="ARBA00023002"/>
    </source>
</evidence>
<dbReference type="GO" id="GO:0050661">
    <property type="term" value="F:NADP binding"/>
    <property type="evidence" value="ECO:0007669"/>
    <property type="project" value="InterPro"/>
</dbReference>
<evidence type="ECO:0000256" key="2">
    <source>
        <dbReference type="ARBA" id="ARBA00023027"/>
    </source>
</evidence>
<proteinExistence type="predicted"/>
<dbReference type="Pfam" id="PF14833">
    <property type="entry name" value="NAD_binding_11"/>
    <property type="match status" value="1"/>
</dbReference>
<dbReference type="GO" id="GO:0051287">
    <property type="term" value="F:NAD binding"/>
    <property type="evidence" value="ECO:0007669"/>
    <property type="project" value="InterPro"/>
</dbReference>
<dbReference type="AlphaFoldDB" id="A0AAW2YYJ6"/>
<dbReference type="InterPro" id="IPR015815">
    <property type="entry name" value="HIBADH-related"/>
</dbReference>
<evidence type="ECO:0000259" key="4">
    <source>
        <dbReference type="Pfam" id="PF03446"/>
    </source>
</evidence>
<dbReference type="InterPro" id="IPR006115">
    <property type="entry name" value="6PGDH_NADP-bd"/>
</dbReference>
<feature type="domain" description="3-hydroxyisobutyrate dehydrogenase-like NAD-binding" evidence="5">
    <location>
        <begin position="174"/>
        <end position="291"/>
    </location>
</feature>
<dbReference type="GO" id="GO:0016491">
    <property type="term" value="F:oxidoreductase activity"/>
    <property type="evidence" value="ECO:0007669"/>
    <property type="project" value="UniProtKB-KW"/>
</dbReference>
<dbReference type="EMBL" id="JAOPGA020000819">
    <property type="protein sequence ID" value="KAL0482098.1"/>
    <property type="molecule type" value="Genomic_DNA"/>
</dbReference>
<dbReference type="InterPro" id="IPR029154">
    <property type="entry name" value="HIBADH-like_NADP-bd"/>
</dbReference>
<dbReference type="PANTHER" id="PTHR43060:SF15">
    <property type="entry name" value="3-HYDROXYISOBUTYRATE DEHYDROGENASE-LIKE 1, MITOCHONDRIAL-RELATED"/>
    <property type="match status" value="1"/>
</dbReference>
<evidence type="ECO:0000259" key="5">
    <source>
        <dbReference type="Pfam" id="PF14833"/>
    </source>
</evidence>
<dbReference type="InterPro" id="IPR013328">
    <property type="entry name" value="6PGD_dom2"/>
</dbReference>
<keyword evidence="7" id="KW-1185">Reference proteome</keyword>
<dbReference type="InterPro" id="IPR008927">
    <property type="entry name" value="6-PGluconate_DH-like_C_sf"/>
</dbReference>
<dbReference type="SUPFAM" id="SSF51735">
    <property type="entry name" value="NAD(P)-binding Rossmann-fold domains"/>
    <property type="match status" value="1"/>
</dbReference>
<dbReference type="Gene3D" id="1.10.1040.10">
    <property type="entry name" value="N-(1-d-carboxylethyl)-l-norvaline Dehydrogenase, domain 2"/>
    <property type="match status" value="1"/>
</dbReference>
<dbReference type="InterPro" id="IPR036291">
    <property type="entry name" value="NAD(P)-bd_dom_sf"/>
</dbReference>
<evidence type="ECO:0000313" key="7">
    <source>
        <dbReference type="Proteomes" id="UP001431209"/>
    </source>
</evidence>
<keyword evidence="2" id="KW-0520">NAD</keyword>
<keyword evidence="1" id="KW-0560">Oxidoreductase</keyword>
<reference evidence="6 7" key="1">
    <citation type="submission" date="2024-03" db="EMBL/GenBank/DDBJ databases">
        <title>The Acrasis kona genome and developmental transcriptomes reveal deep origins of eukaryotic multicellular pathways.</title>
        <authorList>
            <person name="Sheikh S."/>
            <person name="Fu C.-J."/>
            <person name="Brown M.W."/>
            <person name="Baldauf S.L."/>
        </authorList>
    </citation>
    <scope>NUCLEOTIDE SEQUENCE [LARGE SCALE GENOMIC DNA]</scope>
    <source>
        <strain evidence="6 7">ATCC MYA-3509</strain>
    </source>
</reference>
<sequence>MKQFLPGTTRLGFIGTGVMGKSMLTHCINKGYVNPTIYTRTKEKAQPLIDLGAKFVETPREVAQNSDVIICIVGYPKDVRQVILDEKDGVISGIGKGSVIIDMTTSEPSLAREISEKAAEKGAHSLDAPVSGGDIGARNGTLTVMAGGEEEVFSAVQPLLASMGKALNYMGPAGNGQHTKMSNQILIATCMIGVVEGLLYAQKAGLDVEKVLTAVSAGAANSFSLQSYAPRILKRDFNPGFYVEHFVKDMGIALKESEEMGLNLPGLKLAKQLYDQLIEQGGAKYGTQALILALEKLNNIQ</sequence>
<comment type="caution">
    <text evidence="6">The sequence shown here is derived from an EMBL/GenBank/DDBJ whole genome shotgun (WGS) entry which is preliminary data.</text>
</comment>
<dbReference type="Gene3D" id="3.40.50.720">
    <property type="entry name" value="NAD(P)-binding Rossmann-like Domain"/>
    <property type="match status" value="1"/>
</dbReference>
<dbReference type="PANTHER" id="PTHR43060">
    <property type="entry name" value="3-HYDROXYISOBUTYRATE DEHYDROGENASE-LIKE 1, MITOCHONDRIAL-RELATED"/>
    <property type="match status" value="1"/>
</dbReference>
<protein>
    <submittedName>
        <fullName evidence="6">3-hydroxyisobutyrate dehydrogenase</fullName>
    </submittedName>
</protein>
<name>A0AAW2YYJ6_9EUKA</name>
<organism evidence="6 7">
    <name type="scientific">Acrasis kona</name>
    <dbReference type="NCBI Taxonomy" id="1008807"/>
    <lineage>
        <taxon>Eukaryota</taxon>
        <taxon>Discoba</taxon>
        <taxon>Heterolobosea</taxon>
        <taxon>Tetramitia</taxon>
        <taxon>Eutetramitia</taxon>
        <taxon>Acrasidae</taxon>
        <taxon>Acrasis</taxon>
    </lineage>
</organism>
<dbReference type="SUPFAM" id="SSF48179">
    <property type="entry name" value="6-phosphogluconate dehydrogenase C-terminal domain-like"/>
    <property type="match status" value="1"/>
</dbReference>
<gene>
    <name evidence="6" type="ORF">AKO1_013233</name>
</gene>
<feature type="active site" evidence="3">
    <location>
        <position position="180"/>
    </location>
</feature>
<dbReference type="PIRSF" id="PIRSF000103">
    <property type="entry name" value="HIBADH"/>
    <property type="match status" value="1"/>
</dbReference>
<dbReference type="Proteomes" id="UP001431209">
    <property type="component" value="Unassembled WGS sequence"/>
</dbReference>
<evidence type="ECO:0000313" key="6">
    <source>
        <dbReference type="EMBL" id="KAL0482098.1"/>
    </source>
</evidence>
<accession>A0AAW2YYJ6</accession>
<dbReference type="Pfam" id="PF03446">
    <property type="entry name" value="NAD_binding_2"/>
    <property type="match status" value="1"/>
</dbReference>
<feature type="domain" description="6-phosphogluconate dehydrogenase NADP-binding" evidence="4">
    <location>
        <begin position="11"/>
        <end position="171"/>
    </location>
</feature>
<evidence type="ECO:0000256" key="3">
    <source>
        <dbReference type="PIRSR" id="PIRSR000103-1"/>
    </source>
</evidence>